<dbReference type="EMBL" id="CP001650">
    <property type="protein sequence ID" value="ADF53590.1"/>
    <property type="molecule type" value="Genomic_DNA"/>
</dbReference>
<evidence type="ECO:0000313" key="2">
    <source>
        <dbReference type="EMBL" id="ADF53590.1"/>
    </source>
</evidence>
<evidence type="ECO:0000313" key="3">
    <source>
        <dbReference type="Proteomes" id="UP000001654"/>
    </source>
</evidence>
<proteinExistence type="predicted"/>
<keyword evidence="3" id="KW-1185">Reference proteome</keyword>
<reference evidence="2 3" key="1">
    <citation type="journal article" date="2010" name="BMC Genomics">
        <title>The complete genome of Zunongwangia profunda SM-A87 reveals its adaptation to the deep-sea environment and ecological role in sedimentary organic nitrogen degradation.</title>
        <authorList>
            <person name="Qin Q.L."/>
            <person name="Zhang X.Y."/>
            <person name="Wang X.M."/>
            <person name="Liu G.M."/>
            <person name="Chen X.L."/>
            <person name="Xie B.B."/>
            <person name="Dang H.Y."/>
            <person name="Zhou B.C."/>
            <person name="Yu J."/>
            <person name="Zhang Y.Z."/>
        </authorList>
    </citation>
    <scope>NUCLEOTIDE SEQUENCE [LARGE SCALE GENOMIC DNA]</scope>
    <source>
        <strain evidence="3">DSM 18752 / CCTCC AB 206139 / SM-A87</strain>
    </source>
</reference>
<accession>D5BIH7</accession>
<dbReference type="HOGENOM" id="CLU_1460784_0_0_10"/>
<organism evidence="2 3">
    <name type="scientific">Zunongwangia profunda (strain DSM 18752 / CCTCC AB 206139 / SM-A87)</name>
    <name type="common">Wangia profunda</name>
    <dbReference type="NCBI Taxonomy" id="655815"/>
    <lineage>
        <taxon>Bacteria</taxon>
        <taxon>Pseudomonadati</taxon>
        <taxon>Bacteroidota</taxon>
        <taxon>Flavobacteriia</taxon>
        <taxon>Flavobacteriales</taxon>
        <taxon>Flavobacteriaceae</taxon>
        <taxon>Zunongwangia</taxon>
    </lineage>
</organism>
<evidence type="ECO:0000256" key="1">
    <source>
        <dbReference type="SAM" id="SignalP"/>
    </source>
</evidence>
<feature type="chain" id="PRO_5003068991" evidence="1">
    <location>
        <begin position="27"/>
        <end position="185"/>
    </location>
</feature>
<feature type="signal peptide" evidence="1">
    <location>
        <begin position="1"/>
        <end position="26"/>
    </location>
</feature>
<dbReference type="eggNOG" id="ENOG5032SFX">
    <property type="taxonomic scope" value="Bacteria"/>
</dbReference>
<dbReference type="PROSITE" id="PS51257">
    <property type="entry name" value="PROKAR_LIPOPROTEIN"/>
    <property type="match status" value="1"/>
</dbReference>
<dbReference type="KEGG" id="zpr:ZPR_3274"/>
<protein>
    <submittedName>
        <fullName evidence="2">Uncharacterized protein</fullName>
    </submittedName>
</protein>
<name>D5BIH7_ZUNPS</name>
<sequence>MFNKNYRKRMIKKLFLLILLSQIMISCSTKKFSDKATKKIYPVERFGQLDRSVLDSVLQNGSNTSIDSNKPLVIIYYPGKDKCNSSGSSTRRSTKVWYNKMEKGINKIEPSNIVYVYKDSTDLFERHDGFKDWKQDPNKVIEKTFFKTHPPCGGYVLISDSGRYISHLAEFDKKFLWQRLEQLIN</sequence>
<keyword evidence="1" id="KW-0732">Signal</keyword>
<dbReference type="AlphaFoldDB" id="D5BIH7"/>
<dbReference type="Proteomes" id="UP000001654">
    <property type="component" value="Chromosome"/>
</dbReference>
<gene>
    <name evidence="2" type="ordered locus">ZPR_3274</name>
</gene>